<gene>
    <name evidence="6" type="ORF">TELCIR_03543</name>
</gene>
<accession>A0A2G9UW62</accession>
<dbReference type="GO" id="GO:0006643">
    <property type="term" value="P:membrane lipid metabolic process"/>
    <property type="evidence" value="ECO:0007669"/>
    <property type="project" value="TreeGrafter"/>
</dbReference>
<organism evidence="6 7">
    <name type="scientific">Teladorsagia circumcincta</name>
    <name type="common">Brown stomach worm</name>
    <name type="synonym">Ostertagia circumcincta</name>
    <dbReference type="NCBI Taxonomy" id="45464"/>
    <lineage>
        <taxon>Eukaryota</taxon>
        <taxon>Metazoa</taxon>
        <taxon>Ecdysozoa</taxon>
        <taxon>Nematoda</taxon>
        <taxon>Chromadorea</taxon>
        <taxon>Rhabditida</taxon>
        <taxon>Rhabditina</taxon>
        <taxon>Rhabditomorpha</taxon>
        <taxon>Strongyloidea</taxon>
        <taxon>Trichostrongylidae</taxon>
        <taxon>Teladorsagia</taxon>
    </lineage>
</organism>
<evidence type="ECO:0000256" key="4">
    <source>
        <dbReference type="ARBA" id="ARBA00023002"/>
    </source>
</evidence>
<comment type="subcellular location">
    <subcellularLocation>
        <location evidence="1">Endomembrane system</location>
        <topology evidence="1">Multi-pass membrane protein</topology>
    </subcellularLocation>
</comment>
<dbReference type="OrthoDB" id="6354873at2759"/>
<proteinExistence type="predicted"/>
<dbReference type="EMBL" id="KZ345277">
    <property type="protein sequence ID" value="PIO74457.1"/>
    <property type="molecule type" value="Genomic_DNA"/>
</dbReference>
<dbReference type="GO" id="GO:0050479">
    <property type="term" value="F:glyceryl-ether monooxygenase activity"/>
    <property type="evidence" value="ECO:0007669"/>
    <property type="project" value="TreeGrafter"/>
</dbReference>
<keyword evidence="2" id="KW-0812">Transmembrane</keyword>
<dbReference type="PANTHER" id="PTHR21624:SF4">
    <property type="entry name" value="ALKYLGLYCEROL MONOOXYGENASE"/>
    <property type="match status" value="1"/>
</dbReference>
<dbReference type="Proteomes" id="UP000230423">
    <property type="component" value="Unassembled WGS sequence"/>
</dbReference>
<reference evidence="6 7" key="1">
    <citation type="submission" date="2015-09" db="EMBL/GenBank/DDBJ databases">
        <title>Draft genome of the parasitic nematode Teladorsagia circumcincta isolate WARC Sus (inbred).</title>
        <authorList>
            <person name="Mitreva M."/>
        </authorList>
    </citation>
    <scope>NUCLEOTIDE SEQUENCE [LARGE SCALE GENOMIC DNA]</scope>
    <source>
        <strain evidence="6 7">S</strain>
    </source>
</reference>
<keyword evidence="7" id="KW-1185">Reference proteome</keyword>
<dbReference type="GO" id="GO:0005783">
    <property type="term" value="C:endoplasmic reticulum"/>
    <property type="evidence" value="ECO:0007669"/>
    <property type="project" value="TreeGrafter"/>
</dbReference>
<evidence type="ECO:0008006" key="8">
    <source>
        <dbReference type="Google" id="ProtNLM"/>
    </source>
</evidence>
<keyword evidence="5" id="KW-0472">Membrane</keyword>
<keyword evidence="4" id="KW-0560">Oxidoreductase</keyword>
<evidence type="ECO:0000313" key="7">
    <source>
        <dbReference type="Proteomes" id="UP000230423"/>
    </source>
</evidence>
<evidence type="ECO:0000256" key="5">
    <source>
        <dbReference type="ARBA" id="ARBA00023136"/>
    </source>
</evidence>
<dbReference type="PANTHER" id="PTHR21624">
    <property type="entry name" value="STEROL DESATURASE-RELATED PROTEIN"/>
    <property type="match status" value="1"/>
</dbReference>
<dbReference type="InterPro" id="IPR051689">
    <property type="entry name" value="Sterol_desaturase/TMEM195"/>
</dbReference>
<keyword evidence="3" id="KW-1133">Transmembrane helix</keyword>
<dbReference type="GO" id="GO:0016020">
    <property type="term" value="C:membrane"/>
    <property type="evidence" value="ECO:0007669"/>
    <property type="project" value="GOC"/>
</dbReference>
<evidence type="ECO:0000256" key="1">
    <source>
        <dbReference type="ARBA" id="ARBA00004127"/>
    </source>
</evidence>
<evidence type="ECO:0000256" key="2">
    <source>
        <dbReference type="ARBA" id="ARBA00022692"/>
    </source>
</evidence>
<protein>
    <recommendedName>
        <fullName evidence="8">Fatty acid hydroxylase domain-containing protein</fullName>
    </recommendedName>
</protein>
<evidence type="ECO:0000256" key="3">
    <source>
        <dbReference type="ARBA" id="ARBA00022989"/>
    </source>
</evidence>
<evidence type="ECO:0000313" key="6">
    <source>
        <dbReference type="EMBL" id="PIO74457.1"/>
    </source>
</evidence>
<dbReference type="AlphaFoldDB" id="A0A2G9UW62"/>
<name>A0A2G9UW62_TELCI</name>
<sequence>MELYMIKFGCTASGFLHTTADISGASLLQRDPPLVGDLGPLGIVFNTPSHHRVHHGRNPYCIDKNYGGVFIIWDKSHVLWDMLIFKGQMKDEKGEPVFPGITNKIKAALHPPGWFPGVPVQPFFHWMSLVDTAHGVPEIISKSDSLKIAALPSIPPSSDVIHSAL</sequence>